<dbReference type="InterPro" id="IPR036412">
    <property type="entry name" value="HAD-like_sf"/>
</dbReference>
<comment type="similarity">
    <text evidence="2 4">Belongs to the trehalose phosphatase family.</text>
</comment>
<dbReference type="GO" id="GO:0046872">
    <property type="term" value="F:metal ion binding"/>
    <property type="evidence" value="ECO:0007669"/>
    <property type="project" value="UniProtKB-KW"/>
</dbReference>
<gene>
    <name evidence="6" type="primary">otsB</name>
    <name evidence="6" type="ORF">CW354_19895</name>
</gene>
<evidence type="ECO:0000256" key="3">
    <source>
        <dbReference type="ARBA" id="ARBA00022801"/>
    </source>
</evidence>
<dbReference type="EC" id="3.1.3.12" evidence="4"/>
<proteinExistence type="inferred from homology"/>
<organism evidence="6 7">
    <name type="scientific">Hyphococcus luteus</name>
    <dbReference type="NCBI Taxonomy" id="2058213"/>
    <lineage>
        <taxon>Bacteria</taxon>
        <taxon>Pseudomonadati</taxon>
        <taxon>Pseudomonadota</taxon>
        <taxon>Alphaproteobacteria</taxon>
        <taxon>Parvularculales</taxon>
        <taxon>Parvularculaceae</taxon>
        <taxon>Hyphococcus</taxon>
    </lineage>
</organism>
<comment type="caution">
    <text evidence="6">The sequence shown here is derived from an EMBL/GenBank/DDBJ whole genome shotgun (WGS) entry which is preliminary data.</text>
</comment>
<name>A0A2S7K015_9PROT</name>
<dbReference type="EMBL" id="PJCH01000016">
    <property type="protein sequence ID" value="PQA85811.1"/>
    <property type="molecule type" value="Genomic_DNA"/>
</dbReference>
<keyword evidence="7" id="KW-1185">Reference proteome</keyword>
<keyword evidence="4" id="KW-0479">Metal-binding</keyword>
<evidence type="ECO:0000256" key="1">
    <source>
        <dbReference type="ARBA" id="ARBA00005199"/>
    </source>
</evidence>
<comment type="pathway">
    <text evidence="1 4">Glycan biosynthesis; trehalose biosynthesis.</text>
</comment>
<reference evidence="6 7" key="1">
    <citation type="submission" date="2017-12" db="EMBL/GenBank/DDBJ databases">
        <authorList>
            <person name="Hurst M.R.H."/>
        </authorList>
    </citation>
    <scope>NUCLEOTIDE SEQUENCE [LARGE SCALE GENOMIC DNA]</scope>
    <source>
        <strain evidence="6 7">SY-3-19</strain>
    </source>
</reference>
<evidence type="ECO:0000256" key="5">
    <source>
        <dbReference type="SAM" id="MobiDB-lite"/>
    </source>
</evidence>
<dbReference type="Gene3D" id="3.30.70.1020">
    <property type="entry name" value="Trehalose-6-phosphate phosphatase related protein, domain 2"/>
    <property type="match status" value="1"/>
</dbReference>
<evidence type="ECO:0000313" key="6">
    <source>
        <dbReference type="EMBL" id="PQA85811.1"/>
    </source>
</evidence>
<evidence type="ECO:0000313" key="7">
    <source>
        <dbReference type="Proteomes" id="UP000239504"/>
    </source>
</evidence>
<protein>
    <recommendedName>
        <fullName evidence="4">Trehalose 6-phosphate phosphatase</fullName>
        <ecNumber evidence="4">3.1.3.12</ecNumber>
    </recommendedName>
</protein>
<dbReference type="InterPro" id="IPR003337">
    <property type="entry name" value="Trehalose_PPase"/>
</dbReference>
<dbReference type="SUPFAM" id="SSF56784">
    <property type="entry name" value="HAD-like"/>
    <property type="match status" value="1"/>
</dbReference>
<dbReference type="InterPro" id="IPR006379">
    <property type="entry name" value="HAD-SF_hydro_IIB"/>
</dbReference>
<keyword evidence="4" id="KW-0460">Magnesium</keyword>
<evidence type="ECO:0000256" key="4">
    <source>
        <dbReference type="RuleBase" id="RU361117"/>
    </source>
</evidence>
<feature type="region of interest" description="Disordered" evidence="5">
    <location>
        <begin position="1"/>
        <end position="22"/>
    </location>
</feature>
<sequence>MTSQKPPLPGPPLPEPPLPGPGDALFLDFDGTLTALRDDPDAVWLPDGGAAVLTALSGKLGGALAVISGRGIVDLAKRAPAGLWRIGGHGLDICAPGEDPAGAAHAAPALLVNALKRLAADTSGARLEEKGGVLALHYRAAPEAGEALAAAMTEILRDIDGYRLQSGKMVLEAKPFGAHKGRALAAMMENPPFAGRTPVMVGDDATDEDAIAFAIDAGGEGVKVGPGESRARFRLSGPADVWRWLEAAAS</sequence>
<dbReference type="InterPro" id="IPR044651">
    <property type="entry name" value="OTSB-like"/>
</dbReference>
<dbReference type="GO" id="GO:0004805">
    <property type="term" value="F:trehalose-phosphatase activity"/>
    <property type="evidence" value="ECO:0007669"/>
    <property type="project" value="UniProtKB-EC"/>
</dbReference>
<comment type="cofactor">
    <cofactor evidence="4">
        <name>Mg(2+)</name>
        <dbReference type="ChEBI" id="CHEBI:18420"/>
    </cofactor>
</comment>
<dbReference type="NCBIfam" id="TIGR01484">
    <property type="entry name" value="HAD-SF-IIB"/>
    <property type="match status" value="1"/>
</dbReference>
<evidence type="ECO:0000256" key="2">
    <source>
        <dbReference type="ARBA" id="ARBA00008770"/>
    </source>
</evidence>
<dbReference type="Pfam" id="PF02358">
    <property type="entry name" value="Trehalose_PPase"/>
    <property type="match status" value="1"/>
</dbReference>
<comment type="catalytic activity">
    <reaction evidence="4">
        <text>alpha,alpha-trehalose 6-phosphate + H2O = alpha,alpha-trehalose + phosphate</text>
        <dbReference type="Rhea" id="RHEA:23420"/>
        <dbReference type="ChEBI" id="CHEBI:15377"/>
        <dbReference type="ChEBI" id="CHEBI:16551"/>
        <dbReference type="ChEBI" id="CHEBI:43474"/>
        <dbReference type="ChEBI" id="CHEBI:58429"/>
        <dbReference type="EC" id="3.1.3.12"/>
    </reaction>
</comment>
<comment type="function">
    <text evidence="4">Removes the phosphate from trehalose 6-phosphate to produce free trehalose.</text>
</comment>
<keyword evidence="3 4" id="KW-0378">Hydrolase</keyword>
<dbReference type="Proteomes" id="UP000239504">
    <property type="component" value="Unassembled WGS sequence"/>
</dbReference>
<dbReference type="GO" id="GO:0005992">
    <property type="term" value="P:trehalose biosynthetic process"/>
    <property type="evidence" value="ECO:0007669"/>
    <property type="project" value="UniProtKB-UniPathway"/>
</dbReference>
<dbReference type="AlphaFoldDB" id="A0A2S7K015"/>
<dbReference type="OrthoDB" id="9814913at2"/>
<dbReference type="NCBIfam" id="TIGR00685">
    <property type="entry name" value="T6PP"/>
    <property type="match status" value="1"/>
</dbReference>
<dbReference type="InterPro" id="IPR023214">
    <property type="entry name" value="HAD_sf"/>
</dbReference>
<dbReference type="PANTHER" id="PTHR43768">
    <property type="entry name" value="TREHALOSE 6-PHOSPHATE PHOSPHATASE"/>
    <property type="match status" value="1"/>
</dbReference>
<dbReference type="UniPathway" id="UPA00299"/>
<dbReference type="Gene3D" id="3.40.50.1000">
    <property type="entry name" value="HAD superfamily/HAD-like"/>
    <property type="match status" value="1"/>
</dbReference>
<accession>A0A2S7K015</accession>
<feature type="compositionally biased region" description="Pro residues" evidence="5">
    <location>
        <begin position="1"/>
        <end position="20"/>
    </location>
</feature>
<dbReference type="RefSeq" id="WP_104831863.1">
    <property type="nucleotide sequence ID" value="NZ_PJCH01000016.1"/>
</dbReference>
<dbReference type="PANTHER" id="PTHR43768:SF3">
    <property type="entry name" value="TREHALOSE 6-PHOSPHATE PHOSPHATASE"/>
    <property type="match status" value="1"/>
</dbReference>